<dbReference type="Proteomes" id="UP001225611">
    <property type="component" value="Chromosome 2"/>
</dbReference>
<dbReference type="PANTHER" id="PTHR43544:SF12">
    <property type="entry name" value="NAD(P)-BINDING ROSSMANN-FOLD SUPERFAMILY PROTEIN"/>
    <property type="match status" value="1"/>
</dbReference>
<dbReference type="InterPro" id="IPR002347">
    <property type="entry name" value="SDR_fam"/>
</dbReference>
<protein>
    <submittedName>
        <fullName evidence="1">SDR family NAD(P)-dependent oxidoreductase</fullName>
    </submittedName>
</protein>
<proteinExistence type="predicted"/>
<name>A0ABY8RVP4_9HYPH</name>
<reference evidence="1 2" key="1">
    <citation type="journal article" date="2023" name="Syst. Appl. Microbiol.">
        <title>Agrobacterium cucumeris sp. nov. isolated from crazy roots on cucumber (Cucumis sativus).</title>
        <authorList>
            <person name="Warabieda M."/>
            <person name="Kuzmanovic N."/>
            <person name="Trzcinski P."/>
            <person name="Pulawska J."/>
        </authorList>
    </citation>
    <scope>NUCLEOTIDE SEQUENCE [LARGE SCALE GENOMIC DNA]</scope>
    <source>
        <strain evidence="1 2">O132</strain>
    </source>
</reference>
<evidence type="ECO:0000313" key="1">
    <source>
        <dbReference type="EMBL" id="WHO11531.1"/>
    </source>
</evidence>
<dbReference type="InterPro" id="IPR036291">
    <property type="entry name" value="NAD(P)-bd_dom_sf"/>
</dbReference>
<dbReference type="Gene3D" id="3.40.50.720">
    <property type="entry name" value="NAD(P)-binding Rossmann-like Domain"/>
    <property type="match status" value="1"/>
</dbReference>
<accession>A0ABY8RVP4</accession>
<dbReference type="Pfam" id="PF13561">
    <property type="entry name" value="adh_short_C2"/>
    <property type="match status" value="1"/>
</dbReference>
<gene>
    <name evidence="1" type="ORF">KZ699_24040</name>
</gene>
<dbReference type="PANTHER" id="PTHR43544">
    <property type="entry name" value="SHORT-CHAIN DEHYDROGENASE/REDUCTASE"/>
    <property type="match status" value="1"/>
</dbReference>
<dbReference type="InterPro" id="IPR051468">
    <property type="entry name" value="Fungal_SecMetab_SDRs"/>
</dbReference>
<evidence type="ECO:0000313" key="2">
    <source>
        <dbReference type="Proteomes" id="UP001225611"/>
    </source>
</evidence>
<dbReference type="SUPFAM" id="SSF51735">
    <property type="entry name" value="NAD(P)-binding Rossmann-fold domains"/>
    <property type="match status" value="1"/>
</dbReference>
<dbReference type="RefSeq" id="WP_269700056.1">
    <property type="nucleotide sequence ID" value="NZ_CP080388.1"/>
</dbReference>
<dbReference type="PRINTS" id="PR00081">
    <property type="entry name" value="GDHRDH"/>
</dbReference>
<keyword evidence="2" id="KW-1185">Reference proteome</keyword>
<dbReference type="EMBL" id="CP080388">
    <property type="protein sequence ID" value="WHO11531.1"/>
    <property type="molecule type" value="Genomic_DNA"/>
</dbReference>
<organism evidence="1 2">
    <name type="scientific">Agrobacterium cucumeris</name>
    <dbReference type="NCBI Taxonomy" id="2862866"/>
    <lineage>
        <taxon>Bacteria</taxon>
        <taxon>Pseudomonadati</taxon>
        <taxon>Pseudomonadota</taxon>
        <taxon>Alphaproteobacteria</taxon>
        <taxon>Hyphomicrobiales</taxon>
        <taxon>Rhizobiaceae</taxon>
        <taxon>Rhizobium/Agrobacterium group</taxon>
        <taxon>Agrobacterium</taxon>
    </lineage>
</organism>
<sequence>MMKSLEGGYRAIVIGASGGIGAALLARLKADPRCALALPLSRSRDGLDVTDKTTVREAAARLEDQRGSFDLIFNATGALVVDGAGPEKSIRAIDAGHMAKQFAVNAVGPALLLKYFTPLLQRDRRSVFASLSARVGSIGDNRLGGWISYRAAKAAQNQIIRTAAIEIARANPQAIIVALHPGTVDTNLSQPFSKGRDLFTPDQSAVRLLETINGIEQSQTGQFFAYDGSTIEW</sequence>